<keyword evidence="3" id="KW-1185">Reference proteome</keyword>
<proteinExistence type="predicted"/>
<dbReference type="EMBL" id="CADEBC010000561">
    <property type="protein sequence ID" value="CAB3254063.1"/>
    <property type="molecule type" value="Genomic_DNA"/>
</dbReference>
<gene>
    <name evidence="2" type="ORF">APLA_LOCUS14414</name>
</gene>
<accession>A0A8S1B3K5</accession>
<keyword evidence="1" id="KW-0812">Transmembrane</keyword>
<dbReference type="AlphaFoldDB" id="A0A8S1B3K5"/>
<evidence type="ECO:0000256" key="1">
    <source>
        <dbReference type="SAM" id="Phobius"/>
    </source>
</evidence>
<sequence>MTELPLVVVKPGKMITSKLKVVAMVLMLLLYVYMVLFLKSFYLKSKRLDRIWEMISETEKKIIEVQNMDQNLAMQIAELNKLYEDY</sequence>
<feature type="transmembrane region" description="Helical" evidence="1">
    <location>
        <begin position="20"/>
        <end position="38"/>
    </location>
</feature>
<reference evidence="2 3" key="1">
    <citation type="submission" date="2020-04" db="EMBL/GenBank/DDBJ databases">
        <authorList>
            <person name="Wallbank WR R."/>
            <person name="Pardo Diaz C."/>
            <person name="Kozak K."/>
            <person name="Martin S."/>
            <person name="Jiggins C."/>
            <person name="Moest M."/>
            <person name="Warren A I."/>
            <person name="Byers J.R.P. K."/>
            <person name="Montejo-Kovacevich G."/>
            <person name="Yen C E."/>
        </authorList>
    </citation>
    <scope>NUCLEOTIDE SEQUENCE [LARGE SCALE GENOMIC DNA]</scope>
</reference>
<dbReference type="Proteomes" id="UP000494106">
    <property type="component" value="Unassembled WGS sequence"/>
</dbReference>
<keyword evidence="1" id="KW-1133">Transmembrane helix</keyword>
<protein>
    <submittedName>
        <fullName evidence="2">Uncharacterized protein</fullName>
    </submittedName>
</protein>
<name>A0A8S1B3K5_ARCPL</name>
<dbReference type="OrthoDB" id="7390412at2759"/>
<keyword evidence="1" id="KW-0472">Membrane</keyword>
<evidence type="ECO:0000313" key="2">
    <source>
        <dbReference type="EMBL" id="CAB3254063.1"/>
    </source>
</evidence>
<organism evidence="2 3">
    <name type="scientific">Arctia plantaginis</name>
    <name type="common">Wood tiger moth</name>
    <name type="synonym">Phalaena plantaginis</name>
    <dbReference type="NCBI Taxonomy" id="874455"/>
    <lineage>
        <taxon>Eukaryota</taxon>
        <taxon>Metazoa</taxon>
        <taxon>Ecdysozoa</taxon>
        <taxon>Arthropoda</taxon>
        <taxon>Hexapoda</taxon>
        <taxon>Insecta</taxon>
        <taxon>Pterygota</taxon>
        <taxon>Neoptera</taxon>
        <taxon>Endopterygota</taxon>
        <taxon>Lepidoptera</taxon>
        <taxon>Glossata</taxon>
        <taxon>Ditrysia</taxon>
        <taxon>Noctuoidea</taxon>
        <taxon>Erebidae</taxon>
        <taxon>Arctiinae</taxon>
        <taxon>Arctia</taxon>
    </lineage>
</organism>
<comment type="caution">
    <text evidence="2">The sequence shown here is derived from an EMBL/GenBank/DDBJ whole genome shotgun (WGS) entry which is preliminary data.</text>
</comment>
<evidence type="ECO:0000313" key="3">
    <source>
        <dbReference type="Proteomes" id="UP000494106"/>
    </source>
</evidence>